<keyword evidence="1" id="KW-1133">Transmembrane helix</keyword>
<sequence>MNKKQFLGSLRHYLEPMPEPERDRMLQDIDAYFLSGEQIGKSEEQIAYELGDPMRIAAQALGFSYPPAPPQPPVERDVPRMLGVAILLFFLNLIMLPIGASLWSALLGVAAATVGLLLSPGAVLLEWVLNAHYSPAFLFVTMAALGVGLLMVFVTYYAAKLWIWLTAVYLRWNVNMWRGRTYS</sequence>
<organism evidence="2 3">
    <name type="scientific">Cohnella nanjingensis</name>
    <dbReference type="NCBI Taxonomy" id="1387779"/>
    <lineage>
        <taxon>Bacteria</taxon>
        <taxon>Bacillati</taxon>
        <taxon>Bacillota</taxon>
        <taxon>Bacilli</taxon>
        <taxon>Bacillales</taxon>
        <taxon>Paenibacillaceae</taxon>
        <taxon>Cohnella</taxon>
    </lineage>
</organism>
<protein>
    <submittedName>
        <fullName evidence="2">DUF1700 domain-containing protein</fullName>
    </submittedName>
</protein>
<keyword evidence="3" id="KW-1185">Reference proteome</keyword>
<keyword evidence="1" id="KW-0812">Transmembrane</keyword>
<accession>A0A7X0RM52</accession>
<dbReference type="EMBL" id="JACJVP010000005">
    <property type="protein sequence ID" value="MBB6669891.1"/>
    <property type="molecule type" value="Genomic_DNA"/>
</dbReference>
<name>A0A7X0RM52_9BACL</name>
<gene>
    <name evidence="2" type="ORF">H7C19_04225</name>
</gene>
<feature type="transmembrane region" description="Helical" evidence="1">
    <location>
        <begin position="106"/>
        <end position="129"/>
    </location>
</feature>
<comment type="caution">
    <text evidence="2">The sequence shown here is derived from an EMBL/GenBank/DDBJ whole genome shotgun (WGS) entry which is preliminary data.</text>
</comment>
<evidence type="ECO:0000313" key="2">
    <source>
        <dbReference type="EMBL" id="MBB6669891.1"/>
    </source>
</evidence>
<reference evidence="2 3" key="1">
    <citation type="submission" date="2020-08" db="EMBL/GenBank/DDBJ databases">
        <title>Cohnella phylogeny.</title>
        <authorList>
            <person name="Dunlap C."/>
        </authorList>
    </citation>
    <scope>NUCLEOTIDE SEQUENCE [LARGE SCALE GENOMIC DNA]</scope>
    <source>
        <strain evidence="2 3">DSM 28246</strain>
    </source>
</reference>
<evidence type="ECO:0000256" key="1">
    <source>
        <dbReference type="SAM" id="Phobius"/>
    </source>
</evidence>
<evidence type="ECO:0000313" key="3">
    <source>
        <dbReference type="Proteomes" id="UP000547209"/>
    </source>
</evidence>
<keyword evidence="1" id="KW-0472">Membrane</keyword>
<feature type="transmembrane region" description="Helical" evidence="1">
    <location>
        <begin position="136"/>
        <end position="159"/>
    </location>
</feature>
<feature type="transmembrane region" description="Helical" evidence="1">
    <location>
        <begin position="81"/>
        <end position="100"/>
    </location>
</feature>
<dbReference type="Proteomes" id="UP000547209">
    <property type="component" value="Unassembled WGS sequence"/>
</dbReference>
<dbReference type="Pfam" id="PF22564">
    <property type="entry name" value="HAAS"/>
    <property type="match status" value="1"/>
</dbReference>
<dbReference type="AlphaFoldDB" id="A0A7X0RM52"/>
<proteinExistence type="predicted"/>
<dbReference type="RefSeq" id="WP_185141334.1">
    <property type="nucleotide sequence ID" value="NZ_JACJVP010000005.1"/>
</dbReference>